<feature type="region of interest" description="Disordered" evidence="3">
    <location>
        <begin position="1"/>
        <end position="235"/>
    </location>
</feature>
<dbReference type="Pfam" id="PF00076">
    <property type="entry name" value="RRM_1"/>
    <property type="match status" value="2"/>
</dbReference>
<evidence type="ECO:0000259" key="4">
    <source>
        <dbReference type="PROSITE" id="PS50102"/>
    </source>
</evidence>
<evidence type="ECO:0000313" key="6">
    <source>
        <dbReference type="Proteomes" id="UP001337655"/>
    </source>
</evidence>
<dbReference type="Gene3D" id="3.30.70.330">
    <property type="match status" value="2"/>
</dbReference>
<evidence type="ECO:0000313" key="5">
    <source>
        <dbReference type="EMBL" id="KAK5174150.1"/>
    </source>
</evidence>
<dbReference type="PANTHER" id="PTHR48025">
    <property type="entry name" value="OS02G0815200 PROTEIN"/>
    <property type="match status" value="1"/>
</dbReference>
<reference evidence="5 6" key="1">
    <citation type="submission" date="2023-08" db="EMBL/GenBank/DDBJ databases">
        <title>Black Yeasts Isolated from many extreme environments.</title>
        <authorList>
            <person name="Coleine C."/>
            <person name="Stajich J.E."/>
            <person name="Selbmann L."/>
        </authorList>
    </citation>
    <scope>NUCLEOTIDE SEQUENCE [LARGE SCALE GENOMIC DNA]</scope>
    <source>
        <strain evidence="5 6">CCFEE 5935</strain>
    </source>
</reference>
<feature type="compositionally biased region" description="Gly residues" evidence="3">
    <location>
        <begin position="446"/>
        <end position="474"/>
    </location>
</feature>
<feature type="compositionally biased region" description="Acidic residues" evidence="3">
    <location>
        <begin position="147"/>
        <end position="159"/>
    </location>
</feature>
<feature type="compositionally biased region" description="Acidic residues" evidence="3">
    <location>
        <begin position="112"/>
        <end position="127"/>
    </location>
</feature>
<gene>
    <name evidence="5" type="primary">NSR1</name>
    <name evidence="5" type="ORF">LTR77_001230</name>
</gene>
<feature type="domain" description="RRM" evidence="4">
    <location>
        <begin position="252"/>
        <end position="330"/>
    </location>
</feature>
<accession>A0AAV9PK77</accession>
<feature type="compositionally biased region" description="Basic and acidic residues" evidence="3">
    <location>
        <begin position="39"/>
        <end position="51"/>
    </location>
</feature>
<dbReference type="InterPro" id="IPR000504">
    <property type="entry name" value="RRM_dom"/>
</dbReference>
<dbReference type="PANTHER" id="PTHR48025:SF1">
    <property type="entry name" value="RRM DOMAIN-CONTAINING PROTEIN"/>
    <property type="match status" value="1"/>
</dbReference>
<evidence type="ECO:0000256" key="1">
    <source>
        <dbReference type="ARBA" id="ARBA00022884"/>
    </source>
</evidence>
<feature type="domain" description="RRM" evidence="4">
    <location>
        <begin position="360"/>
        <end position="438"/>
    </location>
</feature>
<organism evidence="5 6">
    <name type="scientific">Saxophila tyrrhenica</name>
    <dbReference type="NCBI Taxonomy" id="1690608"/>
    <lineage>
        <taxon>Eukaryota</taxon>
        <taxon>Fungi</taxon>
        <taxon>Dikarya</taxon>
        <taxon>Ascomycota</taxon>
        <taxon>Pezizomycotina</taxon>
        <taxon>Dothideomycetes</taxon>
        <taxon>Dothideomycetidae</taxon>
        <taxon>Mycosphaerellales</taxon>
        <taxon>Extremaceae</taxon>
        <taxon>Saxophila</taxon>
    </lineage>
</organism>
<evidence type="ECO:0000256" key="3">
    <source>
        <dbReference type="SAM" id="MobiDB-lite"/>
    </source>
</evidence>
<dbReference type="Proteomes" id="UP001337655">
    <property type="component" value="Unassembled WGS sequence"/>
</dbReference>
<dbReference type="GO" id="GO:0003729">
    <property type="term" value="F:mRNA binding"/>
    <property type="evidence" value="ECO:0007669"/>
    <property type="project" value="TreeGrafter"/>
</dbReference>
<keyword evidence="1 2" id="KW-0694">RNA-binding</keyword>
<sequence>MAKVKKESKSAAAPSKASSKPSSKPIETVKAGRVAKPVESGKKTAKDVAKKVEKKSKKSKKEPTPEPSSESEDGEDTSASSASSDDESMEVDTKAKPKTNGAAKAVNKKDESDSDSDASSDSDSEEEAPAKKPAAPKTNGASKAAQDDDESSDSSDSEEGGAKVNGKAAATSDESDASDSEASSASDSDEAEAKAGAGAEDASSDESSSDQEEEVIKTEQPVNKKRKASETVTPAGKKLKVTVEGQQKDATANLFVGNLSFNIDEEWLTREFEEFGQLKGVRIITDRESGRSKGFGYVEFEDVTDAVAAFEGKNGADVDGRAIRVDMSNPRPEPGQGQTPQQRSSERAQRYGDAPKEPSTTLFVGNLSFNADESAVSASFEEFGSINAVRLPTDRETGDYKGYGYVEMGNLDEAKAAFEGLQGAEIAGRAIRLDYATPKSNDSPRGGFGGRGGGRGGFGDRGGRGGRGGRGRGGFNDRGRGRGGGRGGGSFNRGGFGDFSGKKTTF</sequence>
<feature type="region of interest" description="Disordered" evidence="3">
    <location>
        <begin position="436"/>
        <end position="506"/>
    </location>
</feature>
<dbReference type="GeneID" id="89922578"/>
<keyword evidence="6" id="KW-1185">Reference proteome</keyword>
<dbReference type="PROSITE" id="PS50102">
    <property type="entry name" value="RRM"/>
    <property type="match status" value="2"/>
</dbReference>
<feature type="compositionally biased region" description="Gly residues" evidence="3">
    <location>
        <begin position="481"/>
        <end position="498"/>
    </location>
</feature>
<dbReference type="SUPFAM" id="SSF54928">
    <property type="entry name" value="RNA-binding domain, RBD"/>
    <property type="match status" value="2"/>
</dbReference>
<dbReference type="InterPro" id="IPR050502">
    <property type="entry name" value="Euk_RNA-bind_prot"/>
</dbReference>
<name>A0AAV9PK77_9PEZI</name>
<dbReference type="EMBL" id="JAVRRT010000002">
    <property type="protein sequence ID" value="KAK5174150.1"/>
    <property type="molecule type" value="Genomic_DNA"/>
</dbReference>
<comment type="caution">
    <text evidence="5">The sequence shown here is derived from an EMBL/GenBank/DDBJ whole genome shotgun (WGS) entry which is preliminary data.</text>
</comment>
<feature type="compositionally biased region" description="Acidic residues" evidence="3">
    <location>
        <begin position="202"/>
        <end position="213"/>
    </location>
</feature>
<protein>
    <submittedName>
        <fullName evidence="5">Nuclear localization sequence binding protein</fullName>
    </submittedName>
</protein>
<proteinExistence type="predicted"/>
<feature type="compositionally biased region" description="Low complexity" evidence="3">
    <location>
        <begin position="10"/>
        <end position="25"/>
    </location>
</feature>
<dbReference type="InterPro" id="IPR035979">
    <property type="entry name" value="RBD_domain_sf"/>
</dbReference>
<feature type="compositionally biased region" description="Basic and acidic residues" evidence="3">
    <location>
        <begin position="344"/>
        <end position="356"/>
    </location>
</feature>
<dbReference type="SMART" id="SM00360">
    <property type="entry name" value="RRM"/>
    <property type="match status" value="2"/>
</dbReference>
<dbReference type="AlphaFoldDB" id="A0AAV9PK77"/>
<feature type="region of interest" description="Disordered" evidence="3">
    <location>
        <begin position="325"/>
        <end position="359"/>
    </location>
</feature>
<dbReference type="RefSeq" id="XP_064662819.1">
    <property type="nucleotide sequence ID" value="XM_064798492.1"/>
</dbReference>
<dbReference type="InterPro" id="IPR012677">
    <property type="entry name" value="Nucleotide-bd_a/b_plait_sf"/>
</dbReference>
<evidence type="ECO:0000256" key="2">
    <source>
        <dbReference type="PROSITE-ProRule" id="PRU00176"/>
    </source>
</evidence>